<proteinExistence type="predicted"/>
<dbReference type="PANTHER" id="PTHR48034">
    <property type="entry name" value="TRANSFORMER-2 SEX-DETERMINING PROTEIN-RELATED"/>
    <property type="match status" value="1"/>
</dbReference>
<organism evidence="2 3">
    <name type="scientific">Spirochaeta isovalerica</name>
    <dbReference type="NCBI Taxonomy" id="150"/>
    <lineage>
        <taxon>Bacteria</taxon>
        <taxon>Pseudomonadati</taxon>
        <taxon>Spirochaetota</taxon>
        <taxon>Spirochaetia</taxon>
        <taxon>Spirochaetales</taxon>
        <taxon>Spirochaetaceae</taxon>
        <taxon>Spirochaeta</taxon>
    </lineage>
</organism>
<dbReference type="InterPro" id="IPR000504">
    <property type="entry name" value="RRM_dom"/>
</dbReference>
<dbReference type="SUPFAM" id="SSF54928">
    <property type="entry name" value="RNA-binding domain, RBD"/>
    <property type="match status" value="1"/>
</dbReference>
<dbReference type="InterPro" id="IPR050441">
    <property type="entry name" value="RBM"/>
</dbReference>
<dbReference type="SMART" id="SM00360">
    <property type="entry name" value="RRM"/>
    <property type="match status" value="1"/>
</dbReference>
<dbReference type="Proteomes" id="UP000587760">
    <property type="component" value="Unassembled WGS sequence"/>
</dbReference>
<dbReference type="InterPro" id="IPR035979">
    <property type="entry name" value="RBD_domain_sf"/>
</dbReference>
<evidence type="ECO:0000259" key="1">
    <source>
        <dbReference type="PROSITE" id="PS50102"/>
    </source>
</evidence>
<keyword evidence="3" id="KW-1185">Reference proteome</keyword>
<dbReference type="RefSeq" id="WP_184748807.1">
    <property type="nucleotide sequence ID" value="NZ_JACHGJ010000013.1"/>
</dbReference>
<dbReference type="PROSITE" id="PS50102">
    <property type="entry name" value="RRM"/>
    <property type="match status" value="1"/>
</dbReference>
<dbReference type="AlphaFoldDB" id="A0A841RJV6"/>
<dbReference type="GO" id="GO:0003723">
    <property type="term" value="F:RNA binding"/>
    <property type="evidence" value="ECO:0007669"/>
    <property type="project" value="InterPro"/>
</dbReference>
<comment type="caution">
    <text evidence="2">The sequence shown here is derived from an EMBL/GenBank/DDBJ whole genome shotgun (WGS) entry which is preliminary data.</text>
</comment>
<sequence length="93" mass="10393">MGKKLYVGNINYRTSAEALESVFSEFGTVESISMVSDKYTGKFRGFSFVKMASEVEAKTAMENIDSQELDGRQLRVSMAIEKGPKKNREGQNL</sequence>
<dbReference type="InterPro" id="IPR012677">
    <property type="entry name" value="Nucleotide-bd_a/b_plait_sf"/>
</dbReference>
<evidence type="ECO:0000313" key="2">
    <source>
        <dbReference type="EMBL" id="MBB6482572.1"/>
    </source>
</evidence>
<dbReference type="EMBL" id="JACHGJ010000013">
    <property type="protein sequence ID" value="MBB6482572.1"/>
    <property type="molecule type" value="Genomic_DNA"/>
</dbReference>
<gene>
    <name evidence="2" type="ORF">HNR50_004272</name>
</gene>
<reference evidence="2 3" key="1">
    <citation type="submission" date="2020-08" db="EMBL/GenBank/DDBJ databases">
        <title>Genomic Encyclopedia of Type Strains, Phase IV (KMG-IV): sequencing the most valuable type-strain genomes for metagenomic binning, comparative biology and taxonomic classification.</title>
        <authorList>
            <person name="Goeker M."/>
        </authorList>
    </citation>
    <scope>NUCLEOTIDE SEQUENCE [LARGE SCALE GENOMIC DNA]</scope>
    <source>
        <strain evidence="2 3">DSM 2461</strain>
    </source>
</reference>
<dbReference type="Pfam" id="PF00076">
    <property type="entry name" value="RRM_1"/>
    <property type="match status" value="1"/>
</dbReference>
<evidence type="ECO:0000313" key="3">
    <source>
        <dbReference type="Proteomes" id="UP000587760"/>
    </source>
</evidence>
<accession>A0A841RJV6</accession>
<dbReference type="Gene3D" id="3.30.70.330">
    <property type="match status" value="1"/>
</dbReference>
<feature type="domain" description="RRM" evidence="1">
    <location>
        <begin position="3"/>
        <end position="81"/>
    </location>
</feature>
<protein>
    <submittedName>
        <fullName evidence="2">RNA recognition motif-containing protein</fullName>
    </submittedName>
</protein>
<name>A0A841RJV6_9SPIO</name>